<dbReference type="EMBL" id="GBXM01086613">
    <property type="protein sequence ID" value="JAH21964.1"/>
    <property type="molecule type" value="Transcribed_RNA"/>
</dbReference>
<name>A0A0E9QYP3_ANGAN</name>
<organism evidence="2">
    <name type="scientific">Anguilla anguilla</name>
    <name type="common">European freshwater eel</name>
    <name type="synonym">Muraena anguilla</name>
    <dbReference type="NCBI Taxonomy" id="7936"/>
    <lineage>
        <taxon>Eukaryota</taxon>
        <taxon>Metazoa</taxon>
        <taxon>Chordata</taxon>
        <taxon>Craniata</taxon>
        <taxon>Vertebrata</taxon>
        <taxon>Euteleostomi</taxon>
        <taxon>Actinopterygii</taxon>
        <taxon>Neopterygii</taxon>
        <taxon>Teleostei</taxon>
        <taxon>Anguilliformes</taxon>
        <taxon>Anguillidae</taxon>
        <taxon>Anguilla</taxon>
    </lineage>
</organism>
<proteinExistence type="predicted"/>
<protein>
    <submittedName>
        <fullName evidence="2">Uncharacterized protein</fullName>
    </submittedName>
</protein>
<feature type="compositionally biased region" description="Basic and acidic residues" evidence="1">
    <location>
        <begin position="33"/>
        <end position="45"/>
    </location>
</feature>
<evidence type="ECO:0000313" key="2">
    <source>
        <dbReference type="EMBL" id="JAH21964.1"/>
    </source>
</evidence>
<dbReference type="AlphaFoldDB" id="A0A0E9QYP3"/>
<reference evidence="2" key="2">
    <citation type="journal article" date="2015" name="Fish Shellfish Immunol.">
        <title>Early steps in the European eel (Anguilla anguilla)-Vibrio vulnificus interaction in the gills: Role of the RtxA13 toxin.</title>
        <authorList>
            <person name="Callol A."/>
            <person name="Pajuelo D."/>
            <person name="Ebbesson L."/>
            <person name="Teles M."/>
            <person name="MacKenzie S."/>
            <person name="Amaro C."/>
        </authorList>
    </citation>
    <scope>NUCLEOTIDE SEQUENCE</scope>
</reference>
<accession>A0A0E9QYP3</accession>
<sequence length="62" mass="6923">MCHSLQISVLEKYSVQDRPVAAGIKKIHRSKTHKVDSRSNTRDMCHGTTRLNVTSNVDTSAI</sequence>
<feature type="region of interest" description="Disordered" evidence="1">
    <location>
        <begin position="27"/>
        <end position="46"/>
    </location>
</feature>
<reference evidence="2" key="1">
    <citation type="submission" date="2014-11" db="EMBL/GenBank/DDBJ databases">
        <authorList>
            <person name="Amaro Gonzalez C."/>
        </authorList>
    </citation>
    <scope>NUCLEOTIDE SEQUENCE</scope>
</reference>
<evidence type="ECO:0000256" key="1">
    <source>
        <dbReference type="SAM" id="MobiDB-lite"/>
    </source>
</evidence>